<dbReference type="GO" id="GO:0004934">
    <property type="term" value="F:mating-type alpha-factor pheromone receptor activity"/>
    <property type="evidence" value="ECO:0007669"/>
    <property type="project" value="InterPro"/>
</dbReference>
<dbReference type="Proteomes" id="UP001222325">
    <property type="component" value="Unassembled WGS sequence"/>
</dbReference>
<comment type="similarity">
    <text evidence="2">Belongs to the G-protein coupled receptor 4 family.</text>
</comment>
<dbReference type="PRINTS" id="PR00901">
    <property type="entry name" value="PHEROMONEBAR"/>
</dbReference>
<evidence type="ECO:0000313" key="12">
    <source>
        <dbReference type="Proteomes" id="UP001222325"/>
    </source>
</evidence>
<keyword evidence="5 10" id="KW-1133">Transmembrane helix</keyword>
<feature type="transmembrane region" description="Helical" evidence="10">
    <location>
        <begin position="155"/>
        <end position="176"/>
    </location>
</feature>
<proteinExistence type="inferred from homology"/>
<keyword evidence="7 10" id="KW-0472">Membrane</keyword>
<dbReference type="PANTHER" id="PTHR28097">
    <property type="entry name" value="PHEROMONE A FACTOR RECEPTOR"/>
    <property type="match status" value="1"/>
</dbReference>
<keyword evidence="6" id="KW-0297">G-protein coupled receptor</keyword>
<evidence type="ECO:0000256" key="8">
    <source>
        <dbReference type="ARBA" id="ARBA00023170"/>
    </source>
</evidence>
<dbReference type="EMBL" id="JARJCN010000034">
    <property type="protein sequence ID" value="KAJ7085489.1"/>
    <property type="molecule type" value="Genomic_DNA"/>
</dbReference>
<dbReference type="CDD" id="cd14966">
    <property type="entry name" value="7tmD_STE3"/>
    <property type="match status" value="1"/>
</dbReference>
<keyword evidence="12" id="KW-1185">Reference proteome</keyword>
<dbReference type="GO" id="GO:0000750">
    <property type="term" value="P:pheromone-dependent signal transduction involved in conjugation with cellular fusion"/>
    <property type="evidence" value="ECO:0007669"/>
    <property type="project" value="TreeGrafter"/>
</dbReference>
<dbReference type="InterPro" id="IPR001499">
    <property type="entry name" value="GPCR_STE3"/>
</dbReference>
<organism evidence="11 12">
    <name type="scientific">Mycena belliarum</name>
    <dbReference type="NCBI Taxonomy" id="1033014"/>
    <lineage>
        <taxon>Eukaryota</taxon>
        <taxon>Fungi</taxon>
        <taxon>Dikarya</taxon>
        <taxon>Basidiomycota</taxon>
        <taxon>Agaricomycotina</taxon>
        <taxon>Agaricomycetes</taxon>
        <taxon>Agaricomycetidae</taxon>
        <taxon>Agaricales</taxon>
        <taxon>Marasmiineae</taxon>
        <taxon>Mycenaceae</taxon>
        <taxon>Mycena</taxon>
    </lineage>
</organism>
<reference evidence="11" key="1">
    <citation type="submission" date="2023-03" db="EMBL/GenBank/DDBJ databases">
        <title>Massive genome expansion in bonnet fungi (Mycena s.s.) driven by repeated elements and novel gene families across ecological guilds.</title>
        <authorList>
            <consortium name="Lawrence Berkeley National Laboratory"/>
            <person name="Harder C.B."/>
            <person name="Miyauchi S."/>
            <person name="Viragh M."/>
            <person name="Kuo A."/>
            <person name="Thoen E."/>
            <person name="Andreopoulos B."/>
            <person name="Lu D."/>
            <person name="Skrede I."/>
            <person name="Drula E."/>
            <person name="Henrissat B."/>
            <person name="Morin E."/>
            <person name="Kohler A."/>
            <person name="Barry K."/>
            <person name="LaButti K."/>
            <person name="Morin E."/>
            <person name="Salamov A."/>
            <person name="Lipzen A."/>
            <person name="Mereny Z."/>
            <person name="Hegedus B."/>
            <person name="Baldrian P."/>
            <person name="Stursova M."/>
            <person name="Weitz H."/>
            <person name="Taylor A."/>
            <person name="Grigoriev I.V."/>
            <person name="Nagy L.G."/>
            <person name="Martin F."/>
            <person name="Kauserud H."/>
        </authorList>
    </citation>
    <scope>NUCLEOTIDE SEQUENCE</scope>
    <source>
        <strain evidence="11">CBHHK173m</strain>
    </source>
</reference>
<sequence>MYPLFSIFAFLGFLLVLVPLPAWNSGTCFYMMWAALACLNQFVNSVVWADDMVIRAPGWCDISIRITMAASVGIPAASLCITRRLYHIASVKTVPISKADKRRAALVDALICVFFPLVYLAFQYIVQGHRFNIYEQLGCYPALYNSIPMYFLSMMWPPLLGLISAIYGAFALRAFLARRAAFTQFLSPASGSGAAPGLTATRYLRLIALSLTSVLLTLPLGIFAIAVNATATPVGPWVSLADTHFDFARFEQVPAVFWRSNKLVSIGLEFTRWAAPASALVFVAFFGAAAEARKNYSAAFRAVASLFWRVASKFGLQRP</sequence>
<feature type="transmembrane region" description="Helical" evidence="10">
    <location>
        <begin position="273"/>
        <end position="292"/>
    </location>
</feature>
<dbReference type="Pfam" id="PF02076">
    <property type="entry name" value="STE3"/>
    <property type="match status" value="1"/>
</dbReference>
<dbReference type="InterPro" id="IPR000481">
    <property type="entry name" value="GPCR_Pheromne_B_alpha_rcpt"/>
</dbReference>
<evidence type="ECO:0000256" key="4">
    <source>
        <dbReference type="ARBA" id="ARBA00022692"/>
    </source>
</evidence>
<keyword evidence="3" id="KW-0589">Pheromone response</keyword>
<evidence type="ECO:0000256" key="10">
    <source>
        <dbReference type="SAM" id="Phobius"/>
    </source>
</evidence>
<dbReference type="AlphaFoldDB" id="A0AAD6U085"/>
<comment type="subcellular location">
    <subcellularLocation>
        <location evidence="1">Membrane</location>
        <topology evidence="1">Multi-pass membrane protein</topology>
    </subcellularLocation>
</comment>
<comment type="caution">
    <text evidence="11">The sequence shown here is derived from an EMBL/GenBank/DDBJ whole genome shotgun (WGS) entry which is preliminary data.</text>
</comment>
<keyword evidence="8 11" id="KW-0675">Receptor</keyword>
<evidence type="ECO:0000256" key="2">
    <source>
        <dbReference type="ARBA" id="ARBA00011085"/>
    </source>
</evidence>
<evidence type="ECO:0000256" key="3">
    <source>
        <dbReference type="ARBA" id="ARBA00022507"/>
    </source>
</evidence>
<feature type="transmembrane region" description="Helical" evidence="10">
    <location>
        <begin position="206"/>
        <end position="227"/>
    </location>
</feature>
<accession>A0AAD6U085</accession>
<evidence type="ECO:0000256" key="9">
    <source>
        <dbReference type="ARBA" id="ARBA00023224"/>
    </source>
</evidence>
<feature type="transmembrane region" description="Helical" evidence="10">
    <location>
        <begin position="105"/>
        <end position="126"/>
    </location>
</feature>
<dbReference type="PANTHER" id="PTHR28097:SF1">
    <property type="entry name" value="PHEROMONE A FACTOR RECEPTOR"/>
    <property type="match status" value="1"/>
</dbReference>
<protein>
    <submittedName>
        <fullName evidence="11">Fungal pheromone STE3G-protein-coupled receptor</fullName>
    </submittedName>
</protein>
<dbReference type="GO" id="GO:0005886">
    <property type="term" value="C:plasma membrane"/>
    <property type="evidence" value="ECO:0007669"/>
    <property type="project" value="TreeGrafter"/>
</dbReference>
<evidence type="ECO:0000256" key="6">
    <source>
        <dbReference type="ARBA" id="ARBA00023040"/>
    </source>
</evidence>
<gene>
    <name evidence="11" type="ORF">B0H15DRAFT_782978</name>
</gene>
<evidence type="ECO:0000256" key="5">
    <source>
        <dbReference type="ARBA" id="ARBA00022989"/>
    </source>
</evidence>
<feature type="non-terminal residue" evidence="11">
    <location>
        <position position="319"/>
    </location>
</feature>
<evidence type="ECO:0000313" key="11">
    <source>
        <dbReference type="EMBL" id="KAJ7085489.1"/>
    </source>
</evidence>
<keyword evidence="9" id="KW-0807">Transducer</keyword>
<evidence type="ECO:0000256" key="1">
    <source>
        <dbReference type="ARBA" id="ARBA00004141"/>
    </source>
</evidence>
<dbReference type="PRINTS" id="PR00899">
    <property type="entry name" value="GPCRSTE3"/>
</dbReference>
<keyword evidence="4 10" id="KW-0812">Transmembrane</keyword>
<name>A0AAD6U085_9AGAR</name>
<evidence type="ECO:0000256" key="7">
    <source>
        <dbReference type="ARBA" id="ARBA00023136"/>
    </source>
</evidence>